<accession>A0A7W6WQC6</accession>
<evidence type="ECO:0000313" key="6">
    <source>
        <dbReference type="Proteomes" id="UP000576087"/>
    </source>
</evidence>
<evidence type="ECO:0000313" key="1">
    <source>
        <dbReference type="EMBL" id="MBB4349278.1"/>
    </source>
</evidence>
<dbReference type="Proteomes" id="UP000520770">
    <property type="component" value="Unassembled WGS sequence"/>
</dbReference>
<dbReference type="EMBL" id="JACIGW010000003">
    <property type="protein sequence ID" value="MBB4349278.1"/>
    <property type="molecule type" value="Genomic_DNA"/>
</dbReference>
<sequence length="84" mass="9580">MEADPKIIYSPLCTKFSKDGQVVEVNIFRLEIETGWHLEVVNAQNTSTVWDDPFETDEEAYAEFLSTVEEEGMVAFEDVPLVVH</sequence>
<dbReference type="EMBL" id="JACIGY010000003">
    <property type="protein sequence ID" value="MBB4412500.1"/>
    <property type="molecule type" value="Genomic_DNA"/>
</dbReference>
<evidence type="ECO:0000313" key="5">
    <source>
        <dbReference type="Proteomes" id="UP000524535"/>
    </source>
</evidence>
<proteinExistence type="predicted"/>
<protein>
    <submittedName>
        <fullName evidence="1">Uncharacterized protein</fullName>
    </submittedName>
</protein>
<dbReference type="RefSeq" id="WP_183824304.1">
    <property type="nucleotide sequence ID" value="NZ_JACIGW010000003.1"/>
</dbReference>
<dbReference type="EMBL" id="JACIHM010000003">
    <property type="protein sequence ID" value="MBB4447132.1"/>
    <property type="molecule type" value="Genomic_DNA"/>
</dbReference>
<dbReference type="AlphaFoldDB" id="A0A7W6WQC6"/>
<dbReference type="Proteomes" id="UP000524535">
    <property type="component" value="Unassembled WGS sequence"/>
</dbReference>
<organism evidence="1 4">
    <name type="scientific">Aliirhizobium cellulosilyticum</name>
    <dbReference type="NCBI Taxonomy" id="393664"/>
    <lineage>
        <taxon>Bacteria</taxon>
        <taxon>Pseudomonadati</taxon>
        <taxon>Pseudomonadota</taxon>
        <taxon>Alphaproteobacteria</taxon>
        <taxon>Hyphomicrobiales</taxon>
        <taxon>Rhizobiaceae</taxon>
        <taxon>Aliirhizobium</taxon>
    </lineage>
</organism>
<comment type="caution">
    <text evidence="1">The sequence shown here is derived from an EMBL/GenBank/DDBJ whole genome shotgun (WGS) entry which is preliminary data.</text>
</comment>
<gene>
    <name evidence="2" type="ORF">GGE31_003013</name>
    <name evidence="1" type="ORF">GGE33_003040</name>
    <name evidence="3" type="ORF">GGE35_002954</name>
</gene>
<evidence type="ECO:0000313" key="2">
    <source>
        <dbReference type="EMBL" id="MBB4412500.1"/>
    </source>
</evidence>
<dbReference type="Proteomes" id="UP000576087">
    <property type="component" value="Unassembled WGS sequence"/>
</dbReference>
<reference evidence="4 5" key="1">
    <citation type="submission" date="2020-08" db="EMBL/GenBank/DDBJ databases">
        <title>Genomic Encyclopedia of Type Strains, Phase IV (KMG-V): Genome sequencing to study the core and pangenomes of soil and plant-associated prokaryotes.</title>
        <authorList>
            <person name="Whitman W."/>
        </authorList>
    </citation>
    <scope>NUCLEOTIDE SEQUENCE [LARGE SCALE GENOMIC DNA]</scope>
    <source>
        <strain evidence="2 5">SEMIA 444</strain>
        <strain evidence="1 4">SEMIA 448</strain>
        <strain evidence="3 6">SEMIA 452</strain>
    </source>
</reference>
<evidence type="ECO:0000313" key="4">
    <source>
        <dbReference type="Proteomes" id="UP000520770"/>
    </source>
</evidence>
<evidence type="ECO:0000313" key="3">
    <source>
        <dbReference type="EMBL" id="MBB4447132.1"/>
    </source>
</evidence>
<name>A0A7W6WQC6_9HYPH</name>
<keyword evidence="5" id="KW-1185">Reference proteome</keyword>